<keyword evidence="8" id="KW-0378">Hydrolase</keyword>
<dbReference type="Pfam" id="PF22679">
    <property type="entry name" value="T1R_D3-like"/>
    <property type="match status" value="1"/>
</dbReference>
<dbReference type="InterPro" id="IPR040980">
    <property type="entry name" value="SWI2_SNF2"/>
</dbReference>
<dbReference type="GO" id="GO:0005524">
    <property type="term" value="F:ATP binding"/>
    <property type="evidence" value="ECO:0007669"/>
    <property type="project" value="UniProtKB-KW"/>
</dbReference>
<proteinExistence type="inferred from homology"/>
<feature type="domain" description="Helicase ATP-binding" evidence="11">
    <location>
        <begin position="266"/>
        <end position="424"/>
    </location>
</feature>
<keyword evidence="9" id="KW-0067">ATP-binding</keyword>
<dbReference type="EC" id="3.1.21.3" evidence="3"/>
<dbReference type="InterPro" id="IPR055180">
    <property type="entry name" value="HsdR_RecA-like_helicase_dom_2"/>
</dbReference>
<evidence type="ECO:0000256" key="3">
    <source>
        <dbReference type="ARBA" id="ARBA00012654"/>
    </source>
</evidence>
<keyword evidence="5" id="KW-0547">Nucleotide-binding</keyword>
<dbReference type="InterPro" id="IPR007409">
    <property type="entry name" value="Restrct_endonuc_type1_HsdR_N"/>
</dbReference>
<keyword evidence="7" id="KW-0255">Endonuclease</keyword>
<keyword evidence="4" id="KW-0540">Nuclease</keyword>
<evidence type="ECO:0000256" key="4">
    <source>
        <dbReference type="ARBA" id="ARBA00022722"/>
    </source>
</evidence>
<dbReference type="GO" id="GO:0009307">
    <property type="term" value="P:DNA restriction-modification system"/>
    <property type="evidence" value="ECO:0007669"/>
    <property type="project" value="UniProtKB-KW"/>
</dbReference>
<dbReference type="eggNOG" id="COG0610">
    <property type="taxonomic scope" value="Bacteria"/>
</dbReference>
<dbReference type="REBASE" id="39485">
    <property type="entry name" value="Alo6540ORF5845P"/>
</dbReference>
<dbReference type="InterPro" id="IPR014001">
    <property type="entry name" value="Helicase_ATP-bd"/>
</dbReference>
<dbReference type="Pfam" id="PF18766">
    <property type="entry name" value="SWI2_SNF2"/>
    <property type="match status" value="1"/>
</dbReference>
<evidence type="ECO:0000256" key="8">
    <source>
        <dbReference type="ARBA" id="ARBA00022801"/>
    </source>
</evidence>
<organism evidence="12 13">
    <name type="scientific">Acetonema longum DSM 6540</name>
    <dbReference type="NCBI Taxonomy" id="1009370"/>
    <lineage>
        <taxon>Bacteria</taxon>
        <taxon>Bacillati</taxon>
        <taxon>Bacillota</taxon>
        <taxon>Negativicutes</taxon>
        <taxon>Acetonemataceae</taxon>
        <taxon>Acetonema</taxon>
    </lineage>
</organism>
<dbReference type="PANTHER" id="PTHR30195">
    <property type="entry name" value="TYPE I SITE-SPECIFIC DEOXYRIBONUCLEASE PROTEIN SUBUNIT M AND R"/>
    <property type="match status" value="1"/>
</dbReference>
<evidence type="ECO:0000256" key="6">
    <source>
        <dbReference type="ARBA" id="ARBA00022747"/>
    </source>
</evidence>
<evidence type="ECO:0000256" key="10">
    <source>
        <dbReference type="ARBA" id="ARBA00023125"/>
    </source>
</evidence>
<gene>
    <name evidence="12" type="ORF">ALO_05845</name>
</gene>
<evidence type="ECO:0000256" key="7">
    <source>
        <dbReference type="ARBA" id="ARBA00022759"/>
    </source>
</evidence>
<comment type="caution">
    <text evidence="12">The sequence shown here is derived from an EMBL/GenBank/DDBJ whole genome shotgun (WGS) entry which is preliminary data.</text>
</comment>
<dbReference type="Gene3D" id="3.90.1570.50">
    <property type="match status" value="1"/>
</dbReference>
<sequence>MSQFYKRHAGENPWLSVAADASWTYVEPAEALLWRGGPGGLFFKDILAGKLKELNPGAMDQRDMLNEIITRFDRLPTTLEGSRLALSWLKGELTGARYFSRRVRLIDFDHPDNNVYHMTNNWQYSGLDSDKSELVLLVNGIPVSLIAGQSSEDPDRRVRLVERFISLETKLPHLFKVLQLILFPSPERLWLGLPFQLESQGLTWRKPAAGQEPAEWLSGMFAPARILGLLRHLLFIKTDDRPAKLALRQYQAEAVEQALQGVRQALRKIERKQRGLFYLAQGSGKTLTIMATAARLLSNEEKLALSVLIFADPNEIDTGMLPSMEGPYPVRIAGSAKELQAVLASDYRGLLISPREFATALSPGTNERENVIVLVDEAQRIFTTSIADQIEAALPNAILIGCTGSPSAKTDKIQAVSLYDAAQALTDRILTTVCYDMAPPAIRVQPDTLYKEFIRNPAFEGSCDICTLNCSLEMTGHLAAAVKNRERVEQAAEYIARHFTEKVQPFGRKAILVAYDKEACGLYKKALDKHLPAGFSQVIYSAGRKDSLAVKEYYRTTYDEQRLRKAFAQTTDAPHILILTDKLLTGFHCPDLNVLYLDKPLRDHILVQVLSRINQSGNKEAGVVVDLLGLFDAANELTRDIFPDGLPGLQPLEAIHQQFGDLIRTIGLHQYADLVAGPEAGQPSREQAVEYFLDDSRRQAFFACFRQLQSWYDLLHPSALLMPYLTEYKMLAQLYGLVYNAYNTESRTEFTVKTAGLFPENRRQWMKELPGTLAELNEAELDKWKSGPEPATIKVIQMWKFISNITIQPKRISPEQIMLREQTDWLVQLMQSGQKNPQEALTALSEMVGQYLFDEQLRRKAGIDTNVCTLYKTLKTFTSDLNMKRVSRLDAILRRNPDYLWNPRQFARVHTDLCLELLPLVGPDRFVDAANTVIYLPRTEIPGRN</sequence>
<dbReference type="SMART" id="SM00487">
    <property type="entry name" value="DEXDc"/>
    <property type="match status" value="1"/>
</dbReference>
<dbReference type="InterPro" id="IPR051268">
    <property type="entry name" value="Type-I_R_enzyme_R_subunit"/>
</dbReference>
<evidence type="ECO:0000313" key="12">
    <source>
        <dbReference type="EMBL" id="EGO64785.1"/>
    </source>
</evidence>
<dbReference type="CDD" id="cd22332">
    <property type="entry name" value="HsdR_N"/>
    <property type="match status" value="1"/>
</dbReference>
<dbReference type="SUPFAM" id="SSF52540">
    <property type="entry name" value="P-loop containing nucleoside triphosphate hydrolases"/>
    <property type="match status" value="2"/>
</dbReference>
<keyword evidence="13" id="KW-1185">Reference proteome</keyword>
<dbReference type="STRING" id="1009370.ALO_05845"/>
<evidence type="ECO:0000259" key="11">
    <source>
        <dbReference type="PROSITE" id="PS51192"/>
    </source>
</evidence>
<evidence type="ECO:0000256" key="2">
    <source>
        <dbReference type="ARBA" id="ARBA00008598"/>
    </source>
</evidence>
<evidence type="ECO:0000313" key="13">
    <source>
        <dbReference type="Proteomes" id="UP000003240"/>
    </source>
</evidence>
<keyword evidence="10" id="KW-0238">DNA-binding</keyword>
<evidence type="ECO:0000256" key="5">
    <source>
        <dbReference type="ARBA" id="ARBA00022741"/>
    </source>
</evidence>
<dbReference type="AlphaFoldDB" id="F7NGI1"/>
<dbReference type="GO" id="GO:0003677">
    <property type="term" value="F:DNA binding"/>
    <property type="evidence" value="ECO:0007669"/>
    <property type="project" value="UniProtKB-KW"/>
</dbReference>
<reference evidence="12 13" key="1">
    <citation type="journal article" date="2011" name="EMBO J.">
        <title>Structural diversity of bacterial flagellar motors.</title>
        <authorList>
            <person name="Chen S."/>
            <person name="Beeby M."/>
            <person name="Murphy G.E."/>
            <person name="Leadbetter J.R."/>
            <person name="Hendrixson D.R."/>
            <person name="Briegel A."/>
            <person name="Li Z."/>
            <person name="Shi J."/>
            <person name="Tocheva E.I."/>
            <person name="Muller A."/>
            <person name="Dobro M.J."/>
            <person name="Jensen G.J."/>
        </authorList>
    </citation>
    <scope>NUCLEOTIDE SEQUENCE [LARGE SCALE GENOMIC DNA]</scope>
    <source>
        <strain evidence="12 13">DSM 6540</strain>
    </source>
</reference>
<dbReference type="GO" id="GO:0009035">
    <property type="term" value="F:type I site-specific deoxyribonuclease activity"/>
    <property type="evidence" value="ECO:0007669"/>
    <property type="project" value="UniProtKB-EC"/>
</dbReference>
<comment type="catalytic activity">
    <reaction evidence="1">
        <text>Endonucleolytic cleavage of DNA to give random double-stranded fragments with terminal 5'-phosphates, ATP is simultaneously hydrolyzed.</text>
        <dbReference type="EC" id="3.1.21.3"/>
    </reaction>
</comment>
<dbReference type="Gene3D" id="3.40.50.300">
    <property type="entry name" value="P-loop containing nucleotide triphosphate hydrolases"/>
    <property type="match status" value="2"/>
</dbReference>
<evidence type="ECO:0000256" key="9">
    <source>
        <dbReference type="ARBA" id="ARBA00022840"/>
    </source>
</evidence>
<dbReference type="InterPro" id="IPR027417">
    <property type="entry name" value="P-loop_NTPase"/>
</dbReference>
<dbReference type="PANTHER" id="PTHR30195:SF15">
    <property type="entry name" value="TYPE I RESTRICTION ENZYME HINDI ENDONUCLEASE SUBUNIT"/>
    <property type="match status" value="1"/>
</dbReference>
<dbReference type="EMBL" id="AFGF01000049">
    <property type="protein sequence ID" value="EGO64785.1"/>
    <property type="molecule type" value="Genomic_DNA"/>
</dbReference>
<evidence type="ECO:0000256" key="1">
    <source>
        <dbReference type="ARBA" id="ARBA00000851"/>
    </source>
</evidence>
<keyword evidence="6" id="KW-0680">Restriction system</keyword>
<dbReference type="Proteomes" id="UP000003240">
    <property type="component" value="Unassembled WGS sequence"/>
</dbReference>
<accession>F7NGI1</accession>
<name>F7NGI1_9FIRM</name>
<dbReference type="Pfam" id="PF04313">
    <property type="entry name" value="HSDR_N"/>
    <property type="match status" value="1"/>
</dbReference>
<dbReference type="RefSeq" id="WP_004093762.1">
    <property type="nucleotide sequence ID" value="NZ_AFGF01000049.1"/>
</dbReference>
<comment type="similarity">
    <text evidence="2">Belongs to the HsdR family.</text>
</comment>
<dbReference type="PROSITE" id="PS51192">
    <property type="entry name" value="HELICASE_ATP_BIND_1"/>
    <property type="match status" value="1"/>
</dbReference>
<protein>
    <recommendedName>
        <fullName evidence="3">type I site-specific deoxyribonuclease</fullName>
        <ecNumber evidence="3">3.1.21.3</ecNumber>
    </recommendedName>
</protein>